<name>A0A5C3KZM9_COPMA</name>
<evidence type="ECO:0000313" key="2">
    <source>
        <dbReference type="EMBL" id="TFK21408.1"/>
    </source>
</evidence>
<keyword evidence="3" id="KW-1185">Reference proteome</keyword>
<protein>
    <submittedName>
        <fullName evidence="2">Uncharacterized protein</fullName>
    </submittedName>
</protein>
<reference evidence="2 3" key="1">
    <citation type="journal article" date="2019" name="Nat. Ecol. Evol.">
        <title>Megaphylogeny resolves global patterns of mushroom evolution.</title>
        <authorList>
            <person name="Varga T."/>
            <person name="Krizsan K."/>
            <person name="Foldi C."/>
            <person name="Dima B."/>
            <person name="Sanchez-Garcia M."/>
            <person name="Sanchez-Ramirez S."/>
            <person name="Szollosi G.J."/>
            <person name="Szarkandi J.G."/>
            <person name="Papp V."/>
            <person name="Albert L."/>
            <person name="Andreopoulos W."/>
            <person name="Angelini C."/>
            <person name="Antonin V."/>
            <person name="Barry K.W."/>
            <person name="Bougher N.L."/>
            <person name="Buchanan P."/>
            <person name="Buyck B."/>
            <person name="Bense V."/>
            <person name="Catcheside P."/>
            <person name="Chovatia M."/>
            <person name="Cooper J."/>
            <person name="Damon W."/>
            <person name="Desjardin D."/>
            <person name="Finy P."/>
            <person name="Geml J."/>
            <person name="Haridas S."/>
            <person name="Hughes K."/>
            <person name="Justo A."/>
            <person name="Karasinski D."/>
            <person name="Kautmanova I."/>
            <person name="Kiss B."/>
            <person name="Kocsube S."/>
            <person name="Kotiranta H."/>
            <person name="LaButti K.M."/>
            <person name="Lechner B.E."/>
            <person name="Liimatainen K."/>
            <person name="Lipzen A."/>
            <person name="Lukacs Z."/>
            <person name="Mihaltcheva S."/>
            <person name="Morgado L.N."/>
            <person name="Niskanen T."/>
            <person name="Noordeloos M.E."/>
            <person name="Ohm R.A."/>
            <person name="Ortiz-Santana B."/>
            <person name="Ovrebo C."/>
            <person name="Racz N."/>
            <person name="Riley R."/>
            <person name="Savchenko A."/>
            <person name="Shiryaev A."/>
            <person name="Soop K."/>
            <person name="Spirin V."/>
            <person name="Szebenyi C."/>
            <person name="Tomsovsky M."/>
            <person name="Tulloss R.E."/>
            <person name="Uehling J."/>
            <person name="Grigoriev I.V."/>
            <person name="Vagvolgyi C."/>
            <person name="Papp T."/>
            <person name="Martin F.M."/>
            <person name="Miettinen O."/>
            <person name="Hibbett D.S."/>
            <person name="Nagy L.G."/>
        </authorList>
    </citation>
    <scope>NUCLEOTIDE SEQUENCE [LARGE SCALE GENOMIC DNA]</scope>
    <source>
        <strain evidence="2 3">CBS 121175</strain>
    </source>
</reference>
<dbReference type="EMBL" id="ML210269">
    <property type="protein sequence ID" value="TFK21408.1"/>
    <property type="molecule type" value="Genomic_DNA"/>
</dbReference>
<gene>
    <name evidence="2" type="ORF">FA15DRAFT_758734</name>
</gene>
<feature type="region of interest" description="Disordered" evidence="1">
    <location>
        <begin position="38"/>
        <end position="106"/>
    </location>
</feature>
<feature type="compositionally biased region" description="Polar residues" evidence="1">
    <location>
        <begin position="91"/>
        <end position="106"/>
    </location>
</feature>
<organism evidence="2 3">
    <name type="scientific">Coprinopsis marcescibilis</name>
    <name type="common">Agaric fungus</name>
    <name type="synonym">Psathyrella marcescibilis</name>
    <dbReference type="NCBI Taxonomy" id="230819"/>
    <lineage>
        <taxon>Eukaryota</taxon>
        <taxon>Fungi</taxon>
        <taxon>Dikarya</taxon>
        <taxon>Basidiomycota</taxon>
        <taxon>Agaricomycotina</taxon>
        <taxon>Agaricomycetes</taxon>
        <taxon>Agaricomycetidae</taxon>
        <taxon>Agaricales</taxon>
        <taxon>Agaricineae</taxon>
        <taxon>Psathyrellaceae</taxon>
        <taxon>Coprinopsis</taxon>
    </lineage>
</organism>
<evidence type="ECO:0000313" key="3">
    <source>
        <dbReference type="Proteomes" id="UP000307440"/>
    </source>
</evidence>
<evidence type="ECO:0000256" key="1">
    <source>
        <dbReference type="SAM" id="MobiDB-lite"/>
    </source>
</evidence>
<accession>A0A5C3KZM9</accession>
<proteinExistence type="predicted"/>
<dbReference type="Proteomes" id="UP000307440">
    <property type="component" value="Unassembled WGS sequence"/>
</dbReference>
<sequence>MVTFHLPRRGNPYVYWNGGNYDWRKPRPSWLNLTTGCFDPSEEAGGDQGGEVEVKNEEDGVEVENEEGGVRQGLKREVRDVESAEDDPSTRPKNPSTAREGQRQSATISHVLEVGLSFQLLVRPGEEAMKPDDLVAKVDAVVDESEVDKGAVDKGAVDKGVVDKGAVDKGVVDKGAVDESAADEKKSRPARQKQVVVFICRG</sequence>
<dbReference type="AlphaFoldDB" id="A0A5C3KZM9"/>